<sequence length="146" mass="16404">MFQIPAGTIKTSCSVDLTDYPYDKQTCDIRFGSWSHNQDQINITTLGQQFWVGGLWYTNAEWNVINVKSARNDYNYPDYGVYTTLGLTLRLESLSTLLYLGLQLGTASIGAPYAVRNLSLLVLMLKNRVVRTLTSLPQNQLKTSGN</sequence>
<dbReference type="EMBL" id="OC861378">
    <property type="protein sequence ID" value="CAD7629398.1"/>
    <property type="molecule type" value="Genomic_DNA"/>
</dbReference>
<keyword evidence="5" id="KW-1185">Reference proteome</keyword>
<dbReference type="InterPro" id="IPR006201">
    <property type="entry name" value="Neur_channel"/>
</dbReference>
<dbReference type="Pfam" id="PF02931">
    <property type="entry name" value="Neur_chan_LBD"/>
    <property type="match status" value="1"/>
</dbReference>
<dbReference type="InterPro" id="IPR018000">
    <property type="entry name" value="Neurotransmitter_ion_chnl_CS"/>
</dbReference>
<evidence type="ECO:0000313" key="5">
    <source>
        <dbReference type="Proteomes" id="UP000759131"/>
    </source>
</evidence>
<keyword evidence="2" id="KW-0472">Membrane</keyword>
<dbReference type="GO" id="GO:0016020">
    <property type="term" value="C:membrane"/>
    <property type="evidence" value="ECO:0007669"/>
    <property type="project" value="UniProtKB-SubCell"/>
</dbReference>
<evidence type="ECO:0000256" key="2">
    <source>
        <dbReference type="ARBA" id="ARBA00023136"/>
    </source>
</evidence>
<dbReference type="InterPro" id="IPR006202">
    <property type="entry name" value="Neur_chan_lig-bd"/>
</dbReference>
<reference evidence="4" key="1">
    <citation type="submission" date="2020-11" db="EMBL/GenBank/DDBJ databases">
        <authorList>
            <person name="Tran Van P."/>
        </authorList>
    </citation>
    <scope>NUCLEOTIDE SEQUENCE</scope>
</reference>
<dbReference type="OrthoDB" id="6516677at2759"/>
<dbReference type="Gene3D" id="2.70.170.10">
    <property type="entry name" value="Neurotransmitter-gated ion-channel ligand-binding domain"/>
    <property type="match status" value="1"/>
</dbReference>
<evidence type="ECO:0000259" key="3">
    <source>
        <dbReference type="Pfam" id="PF02931"/>
    </source>
</evidence>
<dbReference type="GO" id="GO:0005230">
    <property type="term" value="F:extracellular ligand-gated monoatomic ion channel activity"/>
    <property type="evidence" value="ECO:0007669"/>
    <property type="project" value="InterPro"/>
</dbReference>
<dbReference type="PROSITE" id="PS00236">
    <property type="entry name" value="NEUROTR_ION_CHANNEL"/>
    <property type="match status" value="1"/>
</dbReference>
<dbReference type="Proteomes" id="UP000759131">
    <property type="component" value="Unassembled WGS sequence"/>
</dbReference>
<evidence type="ECO:0000313" key="4">
    <source>
        <dbReference type="EMBL" id="CAD7629398.1"/>
    </source>
</evidence>
<comment type="subcellular location">
    <subcellularLocation>
        <location evidence="1">Membrane</location>
        <topology evidence="1">Multi-pass membrane protein</topology>
    </subcellularLocation>
</comment>
<feature type="domain" description="Neurotransmitter-gated ion-channel ligand-binding" evidence="3">
    <location>
        <begin position="5"/>
        <end position="88"/>
    </location>
</feature>
<protein>
    <recommendedName>
        <fullName evidence="3">Neurotransmitter-gated ion-channel ligand-binding domain-containing protein</fullName>
    </recommendedName>
</protein>
<accession>A0A7R9KUA6</accession>
<name>A0A7R9KUA6_9ACAR</name>
<dbReference type="AlphaFoldDB" id="A0A7R9KUA6"/>
<gene>
    <name evidence="4" type="ORF">OSB1V03_LOCUS9815</name>
</gene>
<dbReference type="EMBL" id="CAJPIZ010006803">
    <property type="protein sequence ID" value="CAG2109828.1"/>
    <property type="molecule type" value="Genomic_DNA"/>
</dbReference>
<dbReference type="SUPFAM" id="SSF63712">
    <property type="entry name" value="Nicotinic receptor ligand binding domain-like"/>
    <property type="match status" value="1"/>
</dbReference>
<proteinExistence type="predicted"/>
<dbReference type="GO" id="GO:0004888">
    <property type="term" value="F:transmembrane signaling receptor activity"/>
    <property type="evidence" value="ECO:0007669"/>
    <property type="project" value="InterPro"/>
</dbReference>
<organism evidence="4">
    <name type="scientific">Medioppia subpectinata</name>
    <dbReference type="NCBI Taxonomy" id="1979941"/>
    <lineage>
        <taxon>Eukaryota</taxon>
        <taxon>Metazoa</taxon>
        <taxon>Ecdysozoa</taxon>
        <taxon>Arthropoda</taxon>
        <taxon>Chelicerata</taxon>
        <taxon>Arachnida</taxon>
        <taxon>Acari</taxon>
        <taxon>Acariformes</taxon>
        <taxon>Sarcoptiformes</taxon>
        <taxon>Oribatida</taxon>
        <taxon>Brachypylina</taxon>
        <taxon>Oppioidea</taxon>
        <taxon>Oppiidae</taxon>
        <taxon>Medioppia</taxon>
    </lineage>
</organism>
<dbReference type="PANTHER" id="PTHR18945">
    <property type="entry name" value="NEUROTRANSMITTER GATED ION CHANNEL"/>
    <property type="match status" value="1"/>
</dbReference>
<dbReference type="InterPro" id="IPR036734">
    <property type="entry name" value="Neur_chan_lig-bd_sf"/>
</dbReference>
<evidence type="ECO:0000256" key="1">
    <source>
        <dbReference type="ARBA" id="ARBA00004141"/>
    </source>
</evidence>